<accession>A0A841FNA6</accession>
<dbReference type="InterPro" id="IPR029063">
    <property type="entry name" value="SAM-dependent_MTases_sf"/>
</dbReference>
<name>A0A841FNA6_9ACTN</name>
<proteinExistence type="predicted"/>
<dbReference type="EMBL" id="JACHGT010000005">
    <property type="protein sequence ID" value="MBB6035042.1"/>
    <property type="molecule type" value="Genomic_DNA"/>
</dbReference>
<dbReference type="GO" id="GO:0008168">
    <property type="term" value="F:methyltransferase activity"/>
    <property type="evidence" value="ECO:0007669"/>
    <property type="project" value="UniProtKB-KW"/>
</dbReference>
<dbReference type="SUPFAM" id="SSF53335">
    <property type="entry name" value="S-adenosyl-L-methionine-dependent methyltransferases"/>
    <property type="match status" value="1"/>
</dbReference>
<evidence type="ECO:0000259" key="1">
    <source>
        <dbReference type="Pfam" id="PF06634"/>
    </source>
</evidence>
<dbReference type="Gene3D" id="3.40.50.150">
    <property type="entry name" value="Vaccinia Virus protein VP39"/>
    <property type="match status" value="1"/>
</dbReference>
<protein>
    <submittedName>
        <fullName evidence="2">Putative DNA methylase</fullName>
    </submittedName>
</protein>
<comment type="caution">
    <text evidence="2">The sequence shown here is derived from an EMBL/GenBank/DDBJ whole genome shotgun (WGS) entry which is preliminary data.</text>
</comment>
<dbReference type="InterPro" id="IPR009537">
    <property type="entry name" value="DUF1156"/>
</dbReference>
<dbReference type="GO" id="GO:0032259">
    <property type="term" value="P:methylation"/>
    <property type="evidence" value="ECO:0007669"/>
    <property type="project" value="UniProtKB-KW"/>
</dbReference>
<sequence>MPKKKLIEVALPLDVINRESAREKSIRHGHPSTLHLWWSRKPLAAARAVLFAQLVDDPSSRPGDFPTEELQRKERKRLHALIERLVKWENIHDEDLFAEVRAEIHRSTDGKPPPILDPFAGGGTIPLEAQRLGLETYASDLNPVAVLINKALVEIPSKFRDKIPVFPGLAESEFREWKGAQGLAADVRSYGAWIHAEAESRIGHLYPKAIAPDGSKVTVIAWIWARTVTCPNPGCGIAMPLVRSWWLGKKTGKQAYVVPSVVPDGSHSSGKRVKFEIGSDPASAPRQVSDGTMSARQGGVCLACDSVASKSHIKNEGMAGRMGTVLMGVVAKGDRRRIYLSPTSVHELAADVDHRADVPDQEIAFDPRNLWVPQYGMRRFIDLFTRRQLVALATFGDLVGEAHDRVLRDGNSPSYAAAVATYLGLAVSRLSDYGSTISTWMPDPKNEGIRNTFARQALPMTWGFAEANPFSDSSGNFGFMLRGIDRVLSGWNGRSDAVAFQGNAIDYVGGPALISTDPPYYDNIVYSDLSDYFYVWLRRSIRAYHGDLLGAMLVPKIDELVANPYRHGGRLRAREFFEEGFRAVFSNARKHALDQFPITVYYAFKQAEGDAGGAASTGWETLLEGMIRSGWEITSTWPLRSERDGRMSSVGVNSLASSIVLSLRPRLEGAFMTDRRGFVAALEAELPDALRRLQQGQIAPVDLPQAAIGPGMAVFSRYSKVLESDGSKMSVRAALARINEILDQVLAEQEGDFDTTTRWAISWYRQHGYGIGHFGAADNLARARNTSVDAMDRDGILTSRAGNVRLISPVSLPAQYDIRADRHTSNWEVLHHLTKTLERDGIAPAGDFLREAVSLPNSVIDADLLKELAHLLFRIAEAHSWTKDALSFNNLVTSWPDILDAAQDVRSTAPAQPTLDFAEQDD</sequence>
<dbReference type="Proteomes" id="UP000548476">
    <property type="component" value="Unassembled WGS sequence"/>
</dbReference>
<keyword evidence="2" id="KW-0808">Transferase</keyword>
<dbReference type="AlphaFoldDB" id="A0A841FNA6"/>
<organism evidence="2 3">
    <name type="scientific">Phytomonospora endophytica</name>
    <dbReference type="NCBI Taxonomy" id="714109"/>
    <lineage>
        <taxon>Bacteria</taxon>
        <taxon>Bacillati</taxon>
        <taxon>Actinomycetota</taxon>
        <taxon>Actinomycetes</taxon>
        <taxon>Micromonosporales</taxon>
        <taxon>Micromonosporaceae</taxon>
        <taxon>Phytomonospora</taxon>
    </lineage>
</organism>
<dbReference type="Pfam" id="PF06634">
    <property type="entry name" value="DUF1156"/>
    <property type="match status" value="1"/>
</dbReference>
<feature type="domain" description="DUF1156" evidence="1">
    <location>
        <begin position="10"/>
        <end position="80"/>
    </location>
</feature>
<evidence type="ECO:0000313" key="3">
    <source>
        <dbReference type="Proteomes" id="UP000548476"/>
    </source>
</evidence>
<reference evidence="2 3" key="1">
    <citation type="submission" date="2020-08" db="EMBL/GenBank/DDBJ databases">
        <title>Genomic Encyclopedia of Type Strains, Phase IV (KMG-IV): sequencing the most valuable type-strain genomes for metagenomic binning, comparative biology and taxonomic classification.</title>
        <authorList>
            <person name="Goeker M."/>
        </authorList>
    </citation>
    <scope>NUCLEOTIDE SEQUENCE [LARGE SCALE GENOMIC DNA]</scope>
    <source>
        <strain evidence="2 3">YIM 65646</strain>
    </source>
</reference>
<gene>
    <name evidence="2" type="ORF">HNR73_002896</name>
</gene>
<dbReference type="RefSeq" id="WP_184787880.1">
    <property type="nucleotide sequence ID" value="NZ_BONT01000059.1"/>
</dbReference>
<keyword evidence="3" id="KW-1185">Reference proteome</keyword>
<keyword evidence="2" id="KW-0489">Methyltransferase</keyword>
<evidence type="ECO:0000313" key="2">
    <source>
        <dbReference type="EMBL" id="MBB6035042.1"/>
    </source>
</evidence>